<sequence>MTVIGIDAHKDWHTLVAVDEVGRRIKELTVEARAVGHRKILTWLEGFETVTVAVEDCRHLTRRLEADLLEAGHRVVRVHTRLMAGMRRSSRERGKSDPIDAEAVARVALREEGLPTAELPGTSRDIKLLSDHRRSLVARRTAMQSKARWFLHEIDPELEIPSRALRRYHLLDELVEYLATADGAVAEIARDLLVDIRELTVRINTLESRLSRLVRADHPSLVAVPGMGTLGAAMIIGETAGIARFRSRDAYARFNGTAPIPVWSGNKVRVRLSRGGNRTINTALHMAALTQIRIGAEGATYYDKLIAAGKTRKEALRLLRRRLSDRIYAAQRADLAPVTQTPEGGAPLEEQSPIEHPASSMPLMAA</sequence>
<evidence type="ECO:0000259" key="4">
    <source>
        <dbReference type="Pfam" id="PF02371"/>
    </source>
</evidence>
<dbReference type="Pfam" id="PF01548">
    <property type="entry name" value="DEDD_Tnp_IS110"/>
    <property type="match status" value="1"/>
</dbReference>
<feature type="coiled-coil region" evidence="1">
    <location>
        <begin position="189"/>
        <end position="216"/>
    </location>
</feature>
<protein>
    <submittedName>
        <fullName evidence="5">Transposase</fullName>
    </submittedName>
</protein>
<keyword evidence="1" id="KW-0175">Coiled coil</keyword>
<gene>
    <name evidence="5" type="ORF">BANT918_03362</name>
</gene>
<dbReference type="GO" id="GO:0006313">
    <property type="term" value="P:DNA transposition"/>
    <property type="evidence" value="ECO:0007669"/>
    <property type="project" value="InterPro"/>
</dbReference>
<dbReference type="PANTHER" id="PTHR33055:SF16">
    <property type="entry name" value="TRANSPOSASE FOR INSERTION SEQUENCE ELEMENT IS1547"/>
    <property type="match status" value="1"/>
</dbReference>
<name>A0A2H1KZY4_9MICO</name>
<dbReference type="Pfam" id="PF02371">
    <property type="entry name" value="Transposase_20"/>
    <property type="match status" value="1"/>
</dbReference>
<evidence type="ECO:0000313" key="5">
    <source>
        <dbReference type="EMBL" id="SMY05323.1"/>
    </source>
</evidence>
<evidence type="ECO:0000259" key="3">
    <source>
        <dbReference type="Pfam" id="PF01548"/>
    </source>
</evidence>
<organism evidence="5 6">
    <name type="scientific">Brevibacterium antiquum CNRZ 918</name>
    <dbReference type="NCBI Taxonomy" id="1255637"/>
    <lineage>
        <taxon>Bacteria</taxon>
        <taxon>Bacillati</taxon>
        <taxon>Actinomycetota</taxon>
        <taxon>Actinomycetes</taxon>
        <taxon>Micrococcales</taxon>
        <taxon>Brevibacteriaceae</taxon>
        <taxon>Brevibacterium</taxon>
    </lineage>
</organism>
<reference evidence="5 6" key="1">
    <citation type="submission" date="2017-03" db="EMBL/GenBank/DDBJ databases">
        <authorList>
            <person name="Afonso C.L."/>
            <person name="Miller P.J."/>
            <person name="Scott M.A."/>
            <person name="Spackman E."/>
            <person name="Goraichik I."/>
            <person name="Dimitrov K.M."/>
            <person name="Suarez D.L."/>
            <person name="Swayne D.E."/>
        </authorList>
    </citation>
    <scope>NUCLEOTIDE SEQUENCE [LARGE SCALE GENOMIC DNA]</scope>
    <source>
        <strain evidence="5 6">CNRZ 918</strain>
    </source>
</reference>
<dbReference type="AlphaFoldDB" id="A0A2H1KZY4"/>
<dbReference type="GO" id="GO:0004803">
    <property type="term" value="F:transposase activity"/>
    <property type="evidence" value="ECO:0007669"/>
    <property type="project" value="InterPro"/>
</dbReference>
<dbReference type="RefSeq" id="WP_010534158.1">
    <property type="nucleotide sequence ID" value="NZ_FXZD01000026.1"/>
</dbReference>
<dbReference type="GO" id="GO:0003677">
    <property type="term" value="F:DNA binding"/>
    <property type="evidence" value="ECO:0007669"/>
    <property type="project" value="InterPro"/>
</dbReference>
<dbReference type="EMBL" id="FXZD01000026">
    <property type="protein sequence ID" value="SMY05323.1"/>
    <property type="molecule type" value="Genomic_DNA"/>
</dbReference>
<dbReference type="NCBIfam" id="NF033542">
    <property type="entry name" value="transpos_IS110"/>
    <property type="match status" value="1"/>
</dbReference>
<dbReference type="InterPro" id="IPR002525">
    <property type="entry name" value="Transp_IS110-like_N"/>
</dbReference>
<dbReference type="Proteomes" id="UP000234433">
    <property type="component" value="Unassembled WGS sequence"/>
</dbReference>
<feature type="domain" description="Transposase IS116/IS110/IS902 C-terminal" evidence="4">
    <location>
        <begin position="223"/>
        <end position="302"/>
    </location>
</feature>
<dbReference type="InterPro" id="IPR003346">
    <property type="entry name" value="Transposase_20"/>
</dbReference>
<evidence type="ECO:0000256" key="1">
    <source>
        <dbReference type="SAM" id="Coils"/>
    </source>
</evidence>
<accession>A0A2H1KZY4</accession>
<feature type="region of interest" description="Disordered" evidence="2">
    <location>
        <begin position="334"/>
        <end position="366"/>
    </location>
</feature>
<evidence type="ECO:0000313" key="6">
    <source>
        <dbReference type="Proteomes" id="UP000234433"/>
    </source>
</evidence>
<feature type="domain" description="Transposase IS110-like N-terminal" evidence="3">
    <location>
        <begin position="4"/>
        <end position="154"/>
    </location>
</feature>
<proteinExistence type="predicted"/>
<dbReference type="InterPro" id="IPR047650">
    <property type="entry name" value="Transpos_IS110"/>
</dbReference>
<dbReference type="PANTHER" id="PTHR33055">
    <property type="entry name" value="TRANSPOSASE FOR INSERTION SEQUENCE ELEMENT IS1111A"/>
    <property type="match status" value="1"/>
</dbReference>
<evidence type="ECO:0000256" key="2">
    <source>
        <dbReference type="SAM" id="MobiDB-lite"/>
    </source>
</evidence>